<dbReference type="InterPro" id="IPR029063">
    <property type="entry name" value="SAM-dependent_MTases_sf"/>
</dbReference>
<dbReference type="InterPro" id="IPR019410">
    <property type="entry name" value="Methyltransf_16"/>
</dbReference>
<dbReference type="Ensembl" id="ENSLLET00000041949.1">
    <property type="protein sequence ID" value="ENSLLEP00000040311.1"/>
    <property type="gene ID" value="ENSLLEG00000025527.1"/>
</dbReference>
<dbReference type="OrthoDB" id="194386at2759"/>
<accession>A0A8C5QM77</accession>
<keyword evidence="1" id="KW-0489">Methyltransferase</keyword>
<organism evidence="3 4">
    <name type="scientific">Leptobrachium leishanense</name>
    <name type="common">Leishan spiny toad</name>
    <dbReference type="NCBI Taxonomy" id="445787"/>
    <lineage>
        <taxon>Eukaryota</taxon>
        <taxon>Metazoa</taxon>
        <taxon>Chordata</taxon>
        <taxon>Craniata</taxon>
        <taxon>Vertebrata</taxon>
        <taxon>Euteleostomi</taxon>
        <taxon>Amphibia</taxon>
        <taxon>Batrachia</taxon>
        <taxon>Anura</taxon>
        <taxon>Pelobatoidea</taxon>
        <taxon>Megophryidae</taxon>
        <taxon>Leptobrachium</taxon>
    </lineage>
</organism>
<dbReference type="GO" id="GO:0032991">
    <property type="term" value="C:protein-containing complex"/>
    <property type="evidence" value="ECO:0007669"/>
    <property type="project" value="TreeGrafter"/>
</dbReference>
<dbReference type="SUPFAM" id="SSF53335">
    <property type="entry name" value="S-adenosyl-L-methionine-dependent methyltransferases"/>
    <property type="match status" value="1"/>
</dbReference>
<reference evidence="3" key="2">
    <citation type="submission" date="2025-09" db="UniProtKB">
        <authorList>
            <consortium name="Ensembl"/>
        </authorList>
    </citation>
    <scope>IDENTIFICATION</scope>
</reference>
<dbReference type="GO" id="GO:0032259">
    <property type="term" value="P:methylation"/>
    <property type="evidence" value="ECO:0007669"/>
    <property type="project" value="UniProtKB-KW"/>
</dbReference>
<keyword evidence="2" id="KW-0949">S-adenosyl-L-methionine</keyword>
<keyword evidence="4" id="KW-1185">Reference proteome</keyword>
<evidence type="ECO:0008006" key="5">
    <source>
        <dbReference type="Google" id="ProtNLM"/>
    </source>
</evidence>
<evidence type="ECO:0000256" key="2">
    <source>
        <dbReference type="ARBA" id="ARBA00022691"/>
    </source>
</evidence>
<reference evidence="3" key="1">
    <citation type="submission" date="2025-08" db="UniProtKB">
        <authorList>
            <consortium name="Ensembl"/>
        </authorList>
    </citation>
    <scope>IDENTIFICATION</scope>
</reference>
<evidence type="ECO:0000256" key="1">
    <source>
        <dbReference type="ARBA" id="ARBA00022603"/>
    </source>
</evidence>
<keyword evidence="1" id="KW-0808">Transferase</keyword>
<dbReference type="PANTHER" id="PTHR14614">
    <property type="entry name" value="HEPATOCELLULAR CARCINOMA-ASSOCIATED ANTIGEN"/>
    <property type="match status" value="1"/>
</dbReference>
<name>A0A8C5QM77_9ANUR</name>
<sequence length="375" mass="41934">MLLIITYSRMVFWLMLSVTVTKQRRSFRYKLFRLSEPSPHRTTFELDLPSQRSPRTSRPLLLSEHEHTGADPLDVLYNALGDVLNTEENTVCYKSYFLPSGDTVTLSESLAIISEGTTGLVTWEAALTLAEWALQSLDILKHRTILELGSGVGLTGLAICKSCSPKKYLFSDHHPRVLQQVAKNIHLNGYYLDEEHDSQHIGQSVKAAEHGISPENIKISVVDLDWQSVTEKQLSHFQAEVDVVIAADIVYDPGTIIILSKFLNQLLSCIKGGRTLEVYIASTIRNHETYTFFKVTLNGSGLSWQVVPGPKNTLFSQDVNFSVEILKITLQQTKSSTILGSYRAVKRLVMEPVKICLFPMILCPDGRSQGGEIPL</sequence>
<dbReference type="Pfam" id="PF10294">
    <property type="entry name" value="Methyltransf_16"/>
    <property type="match status" value="2"/>
</dbReference>
<evidence type="ECO:0000313" key="3">
    <source>
        <dbReference type="Ensembl" id="ENSLLEP00000040311.1"/>
    </source>
</evidence>
<evidence type="ECO:0000313" key="4">
    <source>
        <dbReference type="Proteomes" id="UP000694569"/>
    </source>
</evidence>
<dbReference type="AlphaFoldDB" id="A0A8C5QM77"/>
<proteinExistence type="predicted"/>
<dbReference type="GO" id="GO:0008168">
    <property type="term" value="F:methyltransferase activity"/>
    <property type="evidence" value="ECO:0007669"/>
    <property type="project" value="UniProtKB-KW"/>
</dbReference>
<dbReference type="Gene3D" id="3.40.50.150">
    <property type="entry name" value="Vaccinia Virus protein VP39"/>
    <property type="match status" value="1"/>
</dbReference>
<dbReference type="PANTHER" id="PTHR14614:SF130">
    <property type="entry name" value="PROTEIN-LYSINE N-METHYLTRANSFERASE EEF2KMT"/>
    <property type="match status" value="1"/>
</dbReference>
<protein>
    <recommendedName>
        <fullName evidence="5">FAM86 N-terminal domain-containing protein</fullName>
    </recommendedName>
</protein>
<dbReference type="Proteomes" id="UP000694569">
    <property type="component" value="Unplaced"/>
</dbReference>
<dbReference type="GeneTree" id="ENSGT00940000164788"/>